<dbReference type="PROSITE" id="PS51477">
    <property type="entry name" value="PAH"/>
    <property type="match status" value="2"/>
</dbReference>
<reference evidence="6" key="2">
    <citation type="submission" date="2025-08" db="UniProtKB">
        <authorList>
            <consortium name="RefSeq"/>
        </authorList>
    </citation>
    <scope>IDENTIFICATION</scope>
    <source>
        <tissue evidence="6">Leaf</tissue>
    </source>
</reference>
<comment type="subcellular location">
    <subcellularLocation>
        <location evidence="1 4">Nucleus</location>
    </subcellularLocation>
</comment>
<organism evidence="5 6">
    <name type="scientific">Camelina sativa</name>
    <name type="common">False flax</name>
    <name type="synonym">Myagrum sativum</name>
    <dbReference type="NCBI Taxonomy" id="90675"/>
    <lineage>
        <taxon>Eukaryota</taxon>
        <taxon>Viridiplantae</taxon>
        <taxon>Streptophyta</taxon>
        <taxon>Embryophyta</taxon>
        <taxon>Tracheophyta</taxon>
        <taxon>Spermatophyta</taxon>
        <taxon>Magnoliopsida</taxon>
        <taxon>eudicotyledons</taxon>
        <taxon>Gunneridae</taxon>
        <taxon>Pentapetalae</taxon>
        <taxon>rosids</taxon>
        <taxon>malvids</taxon>
        <taxon>Brassicales</taxon>
        <taxon>Brassicaceae</taxon>
        <taxon>Camelineae</taxon>
        <taxon>Camelina</taxon>
    </lineage>
</organism>
<protein>
    <submittedName>
        <fullName evidence="6">Paired amphipathic helix protein Sin3-like 5</fullName>
    </submittedName>
</protein>
<dbReference type="PANTHER" id="PTHR12346">
    <property type="entry name" value="SIN3B-RELATED"/>
    <property type="match status" value="1"/>
</dbReference>
<evidence type="ECO:0000313" key="6">
    <source>
        <dbReference type="RefSeq" id="XP_010436163.1"/>
    </source>
</evidence>
<keyword evidence="5" id="KW-1185">Reference proteome</keyword>
<dbReference type="RefSeq" id="XP_010436163.1">
    <property type="nucleotide sequence ID" value="XM_010437861.1"/>
</dbReference>
<proteinExistence type="predicted"/>
<evidence type="ECO:0000256" key="4">
    <source>
        <dbReference type="PROSITE-ProRule" id="PRU00810"/>
    </source>
</evidence>
<evidence type="ECO:0000256" key="2">
    <source>
        <dbReference type="ARBA" id="ARBA00022491"/>
    </source>
</evidence>
<dbReference type="GeneID" id="104719871"/>
<gene>
    <name evidence="6" type="primary">LOC104719871</name>
</gene>
<dbReference type="InterPro" id="IPR039774">
    <property type="entry name" value="Sin3-like"/>
</dbReference>
<name>A0ABM0U5L4_CAMSA</name>
<keyword evidence="2" id="KW-0678">Repressor</keyword>
<accession>A0ABM0U5L4</accession>
<evidence type="ECO:0000256" key="1">
    <source>
        <dbReference type="ARBA" id="ARBA00004123"/>
    </source>
</evidence>
<dbReference type="SUPFAM" id="SSF47762">
    <property type="entry name" value="PAH2 domain"/>
    <property type="match status" value="2"/>
</dbReference>
<dbReference type="Pfam" id="PF02671">
    <property type="entry name" value="PAH"/>
    <property type="match status" value="2"/>
</dbReference>
<dbReference type="InterPro" id="IPR036600">
    <property type="entry name" value="PAH_sf"/>
</dbReference>
<dbReference type="Proteomes" id="UP000694864">
    <property type="component" value="Chromosome 2"/>
</dbReference>
<dbReference type="Gene3D" id="1.20.1160.11">
    <property type="entry name" value="Paired amphipathic helix"/>
    <property type="match status" value="2"/>
</dbReference>
<dbReference type="PANTHER" id="PTHR12346:SF0">
    <property type="entry name" value="SIN3A, ISOFORM G"/>
    <property type="match status" value="1"/>
</dbReference>
<evidence type="ECO:0000313" key="5">
    <source>
        <dbReference type="Proteomes" id="UP000694864"/>
    </source>
</evidence>
<dbReference type="InterPro" id="IPR003822">
    <property type="entry name" value="PAH"/>
</dbReference>
<evidence type="ECO:0000256" key="3">
    <source>
        <dbReference type="ARBA" id="ARBA00023242"/>
    </source>
</evidence>
<sequence length="159" mass="18297">MPTRSAAHKYLKTVKKEFQDNPGKYNTFLKVLKDFEAGRIGTNAFITRAKDLFNGKQELLLGINVCLPEGSAITIENDQNPPKTSLTFSDAMRFIRKVKTRFQDDDHSWNSFLNSLISFRKDHKSVIKVVHEMTVLFQDHDDLLEEFSLFLPPSFAKKT</sequence>
<reference evidence="5" key="1">
    <citation type="journal article" date="2014" name="Nat. Commun.">
        <title>The emerging biofuel crop Camelina sativa retains a highly undifferentiated hexaploid genome structure.</title>
        <authorList>
            <person name="Kagale S."/>
            <person name="Koh C."/>
            <person name="Nixon J."/>
            <person name="Bollina V."/>
            <person name="Clarke W.E."/>
            <person name="Tuteja R."/>
            <person name="Spillane C."/>
            <person name="Robinson S.J."/>
            <person name="Links M.G."/>
            <person name="Clarke C."/>
            <person name="Higgins E.E."/>
            <person name="Huebert T."/>
            <person name="Sharpe A.G."/>
            <person name="Parkin I.A."/>
        </authorList>
    </citation>
    <scope>NUCLEOTIDE SEQUENCE [LARGE SCALE GENOMIC DNA]</scope>
    <source>
        <strain evidence="5">cv. DH55</strain>
    </source>
</reference>
<keyword evidence="3 4" id="KW-0539">Nucleus</keyword>